<organism evidence="1 2">
    <name type="scientific">Dichanthelium oligosanthes</name>
    <dbReference type="NCBI Taxonomy" id="888268"/>
    <lineage>
        <taxon>Eukaryota</taxon>
        <taxon>Viridiplantae</taxon>
        <taxon>Streptophyta</taxon>
        <taxon>Embryophyta</taxon>
        <taxon>Tracheophyta</taxon>
        <taxon>Spermatophyta</taxon>
        <taxon>Magnoliopsida</taxon>
        <taxon>Liliopsida</taxon>
        <taxon>Poales</taxon>
        <taxon>Poaceae</taxon>
        <taxon>PACMAD clade</taxon>
        <taxon>Panicoideae</taxon>
        <taxon>Panicodae</taxon>
        <taxon>Paniceae</taxon>
        <taxon>Dichantheliinae</taxon>
        <taxon>Dichanthelium</taxon>
    </lineage>
</organism>
<reference evidence="1 2" key="1">
    <citation type="submission" date="2016-09" db="EMBL/GenBank/DDBJ databases">
        <title>The draft genome of Dichanthelium oligosanthes: A C3 panicoid grass species.</title>
        <authorList>
            <person name="Studer A.J."/>
            <person name="Schnable J.C."/>
            <person name="Brutnell T.P."/>
        </authorList>
    </citation>
    <scope>NUCLEOTIDE SEQUENCE [LARGE SCALE GENOMIC DNA]</scope>
    <source>
        <strain evidence="2">cv. Kellogg 1175</strain>
        <tissue evidence="1">Leaf</tissue>
    </source>
</reference>
<keyword evidence="2" id="KW-1185">Reference proteome</keyword>
<sequence>MADYFNDNPVYTNYHFRRQ</sequence>
<comment type="caution">
    <text evidence="1">The sequence shown here is derived from an EMBL/GenBank/DDBJ whole genome shotgun (WGS) entry which is preliminary data.</text>
</comment>
<dbReference type="AlphaFoldDB" id="A0A1E5VDJ2"/>
<accession>A0A1E5VDJ2</accession>
<proteinExistence type="predicted"/>
<evidence type="ECO:0000313" key="2">
    <source>
        <dbReference type="Proteomes" id="UP000095767"/>
    </source>
</evidence>
<dbReference type="EMBL" id="LWDX02043135">
    <property type="protein sequence ID" value="OEL23209.1"/>
    <property type="molecule type" value="Genomic_DNA"/>
</dbReference>
<protein>
    <submittedName>
        <fullName evidence="1">Uncharacterized protein</fullName>
    </submittedName>
</protein>
<evidence type="ECO:0000313" key="1">
    <source>
        <dbReference type="EMBL" id="OEL23209.1"/>
    </source>
</evidence>
<gene>
    <name evidence="1" type="ORF">BAE44_0015772</name>
</gene>
<dbReference type="Proteomes" id="UP000095767">
    <property type="component" value="Unassembled WGS sequence"/>
</dbReference>
<name>A0A1E5VDJ2_9POAL</name>